<evidence type="ECO:0000313" key="2">
    <source>
        <dbReference type="Proteomes" id="UP001361239"/>
    </source>
</evidence>
<dbReference type="Proteomes" id="UP001361239">
    <property type="component" value="Unassembled WGS sequence"/>
</dbReference>
<comment type="caution">
    <text evidence="1">The sequence shown here is derived from an EMBL/GenBank/DDBJ whole genome shotgun (WGS) entry which is preliminary data.</text>
</comment>
<proteinExistence type="predicted"/>
<accession>A0ABU8RU75</accession>
<reference evidence="1 2" key="1">
    <citation type="submission" date="2024-03" db="EMBL/GenBank/DDBJ databases">
        <authorList>
            <person name="Jo J.-H."/>
        </authorList>
    </citation>
    <scope>NUCLEOTIDE SEQUENCE [LARGE SCALE GENOMIC DNA]</scope>
    <source>
        <strain evidence="1 2">PS1R-30</strain>
    </source>
</reference>
<gene>
    <name evidence="1" type="ORF">WG901_08390</name>
</gene>
<keyword evidence="2" id="KW-1185">Reference proteome</keyword>
<organism evidence="1 2">
    <name type="scientific">Novosphingobium anseongense</name>
    <dbReference type="NCBI Taxonomy" id="3133436"/>
    <lineage>
        <taxon>Bacteria</taxon>
        <taxon>Pseudomonadati</taxon>
        <taxon>Pseudomonadota</taxon>
        <taxon>Alphaproteobacteria</taxon>
        <taxon>Sphingomonadales</taxon>
        <taxon>Sphingomonadaceae</taxon>
        <taxon>Novosphingobium</taxon>
    </lineage>
</organism>
<sequence>MDRLTFRETREQRYSVERMADEYMLYKENLEQSFDDQNSASL</sequence>
<protein>
    <submittedName>
        <fullName evidence="1">Uncharacterized protein</fullName>
    </submittedName>
</protein>
<dbReference type="EMBL" id="JBBHJZ010000001">
    <property type="protein sequence ID" value="MEJ5976650.1"/>
    <property type="molecule type" value="Genomic_DNA"/>
</dbReference>
<name>A0ABU8RU75_9SPHN</name>
<evidence type="ECO:0000313" key="1">
    <source>
        <dbReference type="EMBL" id="MEJ5976650.1"/>
    </source>
</evidence>
<dbReference type="RefSeq" id="WP_339586555.1">
    <property type="nucleotide sequence ID" value="NZ_JBBHJZ010000001.1"/>
</dbReference>